<evidence type="ECO:0000256" key="1">
    <source>
        <dbReference type="ARBA" id="ARBA00004496"/>
    </source>
</evidence>
<dbReference type="InterPro" id="IPR001713">
    <property type="entry name" value="Prot_inh_stefin"/>
</dbReference>
<comment type="subcellular location">
    <subcellularLocation>
        <location evidence="1">Cytoplasm</location>
    </subcellularLocation>
</comment>
<evidence type="ECO:0000313" key="8">
    <source>
        <dbReference type="Proteomes" id="UP000008912"/>
    </source>
</evidence>
<name>A0A7N5KIP7_AILME</name>
<dbReference type="AlphaFoldDB" id="A0A7N5KIP7"/>
<dbReference type="Pfam" id="PF00031">
    <property type="entry name" value="Cystatin"/>
    <property type="match status" value="1"/>
</dbReference>
<evidence type="ECO:0000256" key="2">
    <source>
        <dbReference type="ARBA" id="ARBA00009403"/>
    </source>
</evidence>
<reference evidence="7" key="2">
    <citation type="submission" date="2025-08" db="UniProtKB">
        <authorList>
            <consortium name="Ensembl"/>
        </authorList>
    </citation>
    <scope>IDENTIFICATION</scope>
</reference>
<dbReference type="Ensembl" id="ENSAMET00000034004.1">
    <property type="protein sequence ID" value="ENSAMEP00000040681.1"/>
    <property type="gene ID" value="ENSAMEG00000030270.1"/>
</dbReference>
<keyword evidence="4" id="KW-0646">Protease inhibitor</keyword>
<evidence type="ECO:0000256" key="4">
    <source>
        <dbReference type="ARBA" id="ARBA00022690"/>
    </source>
</evidence>
<dbReference type="CDD" id="cd00042">
    <property type="entry name" value="CY"/>
    <property type="match status" value="1"/>
</dbReference>
<dbReference type="Proteomes" id="UP000008912">
    <property type="component" value="Unassembled WGS sequence"/>
</dbReference>
<keyword evidence="5" id="KW-0789">Thiol protease inhibitor</keyword>
<keyword evidence="8" id="KW-1185">Reference proteome</keyword>
<accession>A0A7N5KIP7</accession>
<comment type="similarity">
    <text evidence="2">Belongs to the cystatin family.</text>
</comment>
<feature type="domain" description="Cystatin" evidence="6">
    <location>
        <begin position="4"/>
        <end position="65"/>
    </location>
</feature>
<dbReference type="SUPFAM" id="SSF54403">
    <property type="entry name" value="Cystatin/monellin"/>
    <property type="match status" value="1"/>
</dbReference>
<dbReference type="GO" id="GO:0005829">
    <property type="term" value="C:cytosol"/>
    <property type="evidence" value="ECO:0007669"/>
    <property type="project" value="TreeGrafter"/>
</dbReference>
<evidence type="ECO:0000259" key="6">
    <source>
        <dbReference type="Pfam" id="PF00031"/>
    </source>
</evidence>
<dbReference type="InterPro" id="IPR018073">
    <property type="entry name" value="Prot_inh_cystat_CS"/>
</dbReference>
<dbReference type="Gene3D" id="3.10.450.10">
    <property type="match status" value="1"/>
</dbReference>
<evidence type="ECO:0000313" key="7">
    <source>
        <dbReference type="Ensembl" id="ENSAMEP00000040681.1"/>
    </source>
</evidence>
<reference evidence="7 8" key="1">
    <citation type="journal article" date="2010" name="Nature">
        <title>The sequence and de novo assembly of the giant panda genome.</title>
        <authorList>
            <person name="Li R."/>
            <person name="Fan W."/>
            <person name="Tian G."/>
            <person name="Zhu H."/>
            <person name="He L."/>
            <person name="Cai J."/>
            <person name="Huang Q."/>
            <person name="Cai Q."/>
            <person name="Li B."/>
            <person name="Bai Y."/>
            <person name="Zhang Z."/>
            <person name="Zhang Y."/>
            <person name="Wang W."/>
            <person name="Li J."/>
            <person name="Wei F."/>
            <person name="Li H."/>
            <person name="Jian M."/>
            <person name="Li J."/>
            <person name="Zhang Z."/>
            <person name="Nielsen R."/>
            <person name="Li D."/>
            <person name="Gu W."/>
            <person name="Yang Z."/>
            <person name="Xuan Z."/>
            <person name="Ryder O.A."/>
            <person name="Leung F.C."/>
            <person name="Zhou Y."/>
            <person name="Cao J."/>
            <person name="Sun X."/>
            <person name="Fu Y."/>
            <person name="Fang X."/>
            <person name="Guo X."/>
            <person name="Wang B."/>
            <person name="Hou R."/>
            <person name="Shen F."/>
            <person name="Mu B."/>
            <person name="Ni P."/>
            <person name="Lin R."/>
            <person name="Qian W."/>
            <person name="Wang G."/>
            <person name="Yu C."/>
            <person name="Nie W."/>
            <person name="Wang J."/>
            <person name="Wu Z."/>
            <person name="Liang H."/>
            <person name="Min J."/>
            <person name="Wu Q."/>
            <person name="Cheng S."/>
            <person name="Ruan J."/>
            <person name="Wang M."/>
            <person name="Shi Z."/>
            <person name="Wen M."/>
            <person name="Liu B."/>
            <person name="Ren X."/>
            <person name="Zheng H."/>
            <person name="Dong D."/>
            <person name="Cook K."/>
            <person name="Shan G."/>
            <person name="Zhang H."/>
            <person name="Kosiol C."/>
            <person name="Xie X."/>
            <person name="Lu Z."/>
            <person name="Zheng H."/>
            <person name="Li Y."/>
            <person name="Steiner C.C."/>
            <person name="Lam T.T."/>
            <person name="Lin S."/>
            <person name="Zhang Q."/>
            <person name="Li G."/>
            <person name="Tian J."/>
            <person name="Gong T."/>
            <person name="Liu H."/>
            <person name="Zhang D."/>
            <person name="Fang L."/>
            <person name="Ye C."/>
            <person name="Zhang J."/>
            <person name="Hu W."/>
            <person name="Xu A."/>
            <person name="Ren Y."/>
            <person name="Zhang G."/>
            <person name="Bruford M.W."/>
            <person name="Li Q."/>
            <person name="Ma L."/>
            <person name="Guo Y."/>
            <person name="An N."/>
            <person name="Hu Y."/>
            <person name="Zheng Y."/>
            <person name="Shi Y."/>
            <person name="Li Z."/>
            <person name="Liu Q."/>
            <person name="Chen Y."/>
            <person name="Zhao J."/>
            <person name="Qu N."/>
            <person name="Zhao S."/>
            <person name="Tian F."/>
            <person name="Wang X."/>
            <person name="Wang H."/>
            <person name="Xu L."/>
            <person name="Liu X."/>
            <person name="Vinar T."/>
            <person name="Wang Y."/>
            <person name="Lam T.W."/>
            <person name="Yiu S.M."/>
            <person name="Liu S."/>
            <person name="Zhang H."/>
            <person name="Li D."/>
            <person name="Huang Y."/>
            <person name="Wang X."/>
            <person name="Yang G."/>
            <person name="Jiang Z."/>
            <person name="Wang J."/>
            <person name="Qin N."/>
            <person name="Li L."/>
            <person name="Li J."/>
            <person name="Bolund L."/>
            <person name="Kristiansen K."/>
            <person name="Wong G.K."/>
            <person name="Olson M."/>
            <person name="Zhang X."/>
            <person name="Li S."/>
            <person name="Yang H."/>
            <person name="Wang J."/>
            <person name="Wang J."/>
        </authorList>
    </citation>
    <scope>NUCLEOTIDE SEQUENCE [LARGE SCALE GENOMIC DNA]</scope>
</reference>
<sequence>MLCGGTGPSQAATPEVQEMCNQLKADMEKSCGKSFTVFEVIEVRSQVVAGTNYFIKIRCGDEEFSIRRMEGSRPPSFILCLES</sequence>
<dbReference type="InterPro" id="IPR046350">
    <property type="entry name" value="Cystatin_sf"/>
</dbReference>
<dbReference type="InParanoid" id="A0A7N5KIP7"/>
<dbReference type="PANTHER" id="PTHR11414">
    <property type="entry name" value="CYSTATIN FAMILY MEMBER"/>
    <property type="match status" value="1"/>
</dbReference>
<evidence type="ECO:0000256" key="5">
    <source>
        <dbReference type="ARBA" id="ARBA00022704"/>
    </source>
</evidence>
<keyword evidence="3" id="KW-0963">Cytoplasm</keyword>
<dbReference type="GeneTree" id="ENSGT00940000177936"/>
<dbReference type="InterPro" id="IPR000010">
    <property type="entry name" value="Cystatin_dom"/>
</dbReference>
<dbReference type="PRINTS" id="PR00295">
    <property type="entry name" value="STEFINA"/>
</dbReference>
<dbReference type="PANTHER" id="PTHR11414:SF21">
    <property type="entry name" value="CYSTATIN 14A, TANDEM DUPLICATE 1-RELATED"/>
    <property type="match status" value="1"/>
</dbReference>
<dbReference type="PROSITE" id="PS00287">
    <property type="entry name" value="CYSTATIN"/>
    <property type="match status" value="1"/>
</dbReference>
<proteinExistence type="inferred from homology"/>
<evidence type="ECO:0000256" key="3">
    <source>
        <dbReference type="ARBA" id="ARBA00022490"/>
    </source>
</evidence>
<reference evidence="7" key="3">
    <citation type="submission" date="2025-09" db="UniProtKB">
        <authorList>
            <consortium name="Ensembl"/>
        </authorList>
    </citation>
    <scope>IDENTIFICATION</scope>
</reference>
<protein>
    <recommendedName>
        <fullName evidence="6">Cystatin domain-containing protein</fullName>
    </recommendedName>
</protein>
<organism evidence="7 8">
    <name type="scientific">Ailuropoda melanoleuca</name>
    <name type="common">Giant panda</name>
    <dbReference type="NCBI Taxonomy" id="9646"/>
    <lineage>
        <taxon>Eukaryota</taxon>
        <taxon>Metazoa</taxon>
        <taxon>Chordata</taxon>
        <taxon>Craniata</taxon>
        <taxon>Vertebrata</taxon>
        <taxon>Euteleostomi</taxon>
        <taxon>Mammalia</taxon>
        <taxon>Eutheria</taxon>
        <taxon>Laurasiatheria</taxon>
        <taxon>Carnivora</taxon>
        <taxon>Caniformia</taxon>
        <taxon>Ursidae</taxon>
        <taxon>Ailuropoda</taxon>
    </lineage>
</organism>
<dbReference type="GO" id="GO:0004869">
    <property type="term" value="F:cysteine-type endopeptidase inhibitor activity"/>
    <property type="evidence" value="ECO:0007669"/>
    <property type="project" value="UniProtKB-KW"/>
</dbReference>